<accession>A0A7U2IBN4</accession>
<dbReference type="EMBL" id="CP069043">
    <property type="protein sequence ID" value="QRD06859.1"/>
    <property type="molecule type" value="Genomic_DNA"/>
</dbReference>
<keyword evidence="2" id="KW-1185">Reference proteome</keyword>
<gene>
    <name evidence="1" type="ORF">JI435_127280</name>
</gene>
<name>A0A7U2IBN4_PHANO</name>
<protein>
    <submittedName>
        <fullName evidence="1">Uncharacterized protein</fullName>
    </submittedName>
</protein>
<reference evidence="2" key="1">
    <citation type="journal article" date="2021" name="BMC Genomics">
        <title>Chromosome-level genome assembly and manually-curated proteome of model necrotroph Parastagonospora nodorum Sn15 reveals a genome-wide trove of candidate effector homologs, and redundancy of virulence-related functions within an accessory chromosome.</title>
        <authorList>
            <person name="Bertazzoni S."/>
            <person name="Jones D.A.B."/>
            <person name="Phan H.T."/>
            <person name="Tan K.-C."/>
            <person name="Hane J.K."/>
        </authorList>
    </citation>
    <scope>NUCLEOTIDE SEQUENCE [LARGE SCALE GENOMIC DNA]</scope>
    <source>
        <strain evidence="2">SN15 / ATCC MYA-4574 / FGSC 10173)</strain>
    </source>
</reference>
<dbReference type="AlphaFoldDB" id="A0A7U2IBN4"/>
<proteinExistence type="predicted"/>
<evidence type="ECO:0000313" key="2">
    <source>
        <dbReference type="Proteomes" id="UP000663193"/>
    </source>
</evidence>
<dbReference type="VEuPathDB" id="FungiDB:JI435_127280"/>
<dbReference type="Proteomes" id="UP000663193">
    <property type="component" value="Chromosome 21"/>
</dbReference>
<evidence type="ECO:0000313" key="1">
    <source>
        <dbReference type="EMBL" id="QRD06859.1"/>
    </source>
</evidence>
<sequence>MITTAALNISCSCTECNSFLRPISESTTPQGSGKEQTKSKIQDLYSPLEIDADHASREYMSIMTAFTAPFVPFVPTTPGLLRCTHVISTERIPVVPGTLNGTALCKPHECELRGSVRDMMQDWVSKEAEKQATAPSVLRARKTSIWEDAALNRAKMWARHSWRV</sequence>
<organism evidence="1 2">
    <name type="scientific">Phaeosphaeria nodorum (strain SN15 / ATCC MYA-4574 / FGSC 10173)</name>
    <name type="common">Glume blotch fungus</name>
    <name type="synonym">Parastagonospora nodorum</name>
    <dbReference type="NCBI Taxonomy" id="321614"/>
    <lineage>
        <taxon>Eukaryota</taxon>
        <taxon>Fungi</taxon>
        <taxon>Dikarya</taxon>
        <taxon>Ascomycota</taxon>
        <taxon>Pezizomycotina</taxon>
        <taxon>Dothideomycetes</taxon>
        <taxon>Pleosporomycetidae</taxon>
        <taxon>Pleosporales</taxon>
        <taxon>Pleosporineae</taxon>
        <taxon>Phaeosphaeriaceae</taxon>
        <taxon>Parastagonospora</taxon>
    </lineage>
</organism>